<evidence type="ECO:0000313" key="9">
    <source>
        <dbReference type="Proteomes" id="UP000504637"/>
    </source>
</evidence>
<dbReference type="Proteomes" id="UP000504637">
    <property type="component" value="Unplaced"/>
</dbReference>
<dbReference type="PANTHER" id="PTHR19957">
    <property type="entry name" value="SYNTAXIN"/>
    <property type="match status" value="1"/>
</dbReference>
<reference evidence="10" key="2">
    <citation type="submission" date="2020-04" db="EMBL/GenBank/DDBJ databases">
        <authorList>
            <consortium name="NCBI Genome Project"/>
        </authorList>
    </citation>
    <scope>NUCLEOTIDE SEQUENCE</scope>
    <source>
        <strain evidence="10">CBS 342.82</strain>
    </source>
</reference>
<keyword evidence="3" id="KW-0653">Protein transport</keyword>
<dbReference type="OrthoDB" id="244190at2759"/>
<dbReference type="GO" id="GO:0005768">
    <property type="term" value="C:endosome"/>
    <property type="evidence" value="ECO:0007669"/>
    <property type="project" value="UniProtKB-ARBA"/>
</dbReference>
<dbReference type="GO" id="GO:0048278">
    <property type="term" value="P:vesicle docking"/>
    <property type="evidence" value="ECO:0007669"/>
    <property type="project" value="TreeGrafter"/>
</dbReference>
<dbReference type="Gene3D" id="1.20.5.110">
    <property type="match status" value="1"/>
</dbReference>
<evidence type="ECO:0000256" key="6">
    <source>
        <dbReference type="SAM" id="MobiDB-lite"/>
    </source>
</evidence>
<dbReference type="GO" id="GO:0000149">
    <property type="term" value="F:SNARE binding"/>
    <property type="evidence" value="ECO:0007669"/>
    <property type="project" value="TreeGrafter"/>
</dbReference>
<keyword evidence="9" id="KW-1185">Reference proteome</keyword>
<dbReference type="AlphaFoldDB" id="A0A6J3MB85"/>
<accession>A0A6J3MB85</accession>
<dbReference type="GeneID" id="54360798"/>
<feature type="transmembrane region" description="Helical" evidence="7">
    <location>
        <begin position="234"/>
        <end position="253"/>
    </location>
</feature>
<evidence type="ECO:0000256" key="4">
    <source>
        <dbReference type="ARBA" id="ARBA00023054"/>
    </source>
</evidence>
<sequence length="254" mass="28668">MAETTPRQLLLLADRLKLSLLERQHASSRNQDTTQHDARISQTLSQLQAGIAAIETRQTKSDAAEEADSDLARVRKQYETLQSQFSAMSVETSASETADAVQKGTARKQNARFRDEPNTEEEGDPIERANRAALFADQERYQDEPSTGIDHTSMDNQQIHDHHKQAFRDQDEQLEVLGQSIGRQRLLGIQMGNELDEQNELLDDVERGVDRHTSTLERARRRLGHVARKSKANGSWITIGILIIILILVIVILK</sequence>
<dbReference type="InterPro" id="IPR045242">
    <property type="entry name" value="Syntaxin"/>
</dbReference>
<proteinExistence type="predicted"/>
<organism evidence="10">
    <name type="scientific">Dissoconium aciculare CBS 342.82</name>
    <dbReference type="NCBI Taxonomy" id="1314786"/>
    <lineage>
        <taxon>Eukaryota</taxon>
        <taxon>Fungi</taxon>
        <taxon>Dikarya</taxon>
        <taxon>Ascomycota</taxon>
        <taxon>Pezizomycotina</taxon>
        <taxon>Dothideomycetes</taxon>
        <taxon>Dothideomycetidae</taxon>
        <taxon>Mycosphaerellales</taxon>
        <taxon>Dissoconiaceae</taxon>
        <taxon>Dissoconium</taxon>
    </lineage>
</organism>
<evidence type="ECO:0000256" key="5">
    <source>
        <dbReference type="ARBA" id="ARBA00023136"/>
    </source>
</evidence>
<name>A0A6J3MB85_9PEZI</name>
<dbReference type="GO" id="GO:0006896">
    <property type="term" value="P:Golgi to vacuole transport"/>
    <property type="evidence" value="ECO:0007669"/>
    <property type="project" value="UniProtKB-ARBA"/>
</dbReference>
<evidence type="ECO:0000256" key="3">
    <source>
        <dbReference type="ARBA" id="ARBA00022927"/>
    </source>
</evidence>
<keyword evidence="4" id="KW-0175">Coiled coil</keyword>
<feature type="domain" description="T-SNARE coiled-coil homology" evidence="8">
    <location>
        <begin position="164"/>
        <end position="226"/>
    </location>
</feature>
<keyword evidence="7" id="KW-0812">Transmembrane</keyword>
<dbReference type="GO" id="GO:0005484">
    <property type="term" value="F:SNAP receptor activity"/>
    <property type="evidence" value="ECO:0007669"/>
    <property type="project" value="TreeGrafter"/>
</dbReference>
<dbReference type="InterPro" id="IPR000727">
    <property type="entry name" value="T_SNARE_dom"/>
</dbReference>
<evidence type="ECO:0000256" key="7">
    <source>
        <dbReference type="SAM" id="Phobius"/>
    </source>
</evidence>
<feature type="compositionally biased region" description="Polar residues" evidence="6">
    <location>
        <begin position="86"/>
        <end position="96"/>
    </location>
</feature>
<dbReference type="GO" id="GO:0006886">
    <property type="term" value="P:intracellular protein transport"/>
    <property type="evidence" value="ECO:0007669"/>
    <property type="project" value="TreeGrafter"/>
</dbReference>
<dbReference type="Pfam" id="PF05739">
    <property type="entry name" value="SNARE"/>
    <property type="match status" value="1"/>
</dbReference>
<dbReference type="GO" id="GO:0031201">
    <property type="term" value="C:SNARE complex"/>
    <property type="evidence" value="ECO:0007669"/>
    <property type="project" value="TreeGrafter"/>
</dbReference>
<evidence type="ECO:0000259" key="8">
    <source>
        <dbReference type="PROSITE" id="PS50192"/>
    </source>
</evidence>
<gene>
    <name evidence="10" type="ORF">K489DRAFT_369012</name>
</gene>
<keyword evidence="2" id="KW-0813">Transport</keyword>
<dbReference type="PROSITE" id="PS50192">
    <property type="entry name" value="T_SNARE"/>
    <property type="match status" value="1"/>
</dbReference>
<evidence type="ECO:0000313" key="10">
    <source>
        <dbReference type="RefSeq" id="XP_033461123.1"/>
    </source>
</evidence>
<dbReference type="SUPFAM" id="SSF58038">
    <property type="entry name" value="SNARE fusion complex"/>
    <property type="match status" value="1"/>
</dbReference>
<dbReference type="FunFam" id="1.20.5.110:FF:000060">
    <property type="entry name" value="SNARE complex subunit (Syn8)"/>
    <property type="match status" value="1"/>
</dbReference>
<comment type="subcellular location">
    <subcellularLocation>
        <location evidence="1">Endomembrane system</location>
    </subcellularLocation>
</comment>
<feature type="region of interest" description="Disordered" evidence="6">
    <location>
        <begin position="86"/>
        <end position="127"/>
    </location>
</feature>
<evidence type="ECO:0000256" key="2">
    <source>
        <dbReference type="ARBA" id="ARBA00022448"/>
    </source>
</evidence>
<keyword evidence="5 7" id="KW-0472">Membrane</keyword>
<reference evidence="10" key="1">
    <citation type="submission" date="2020-01" db="EMBL/GenBank/DDBJ databases">
        <authorList>
            <consortium name="DOE Joint Genome Institute"/>
            <person name="Haridas S."/>
            <person name="Albert R."/>
            <person name="Binder M."/>
            <person name="Bloem J."/>
            <person name="Labutti K."/>
            <person name="Salamov A."/>
            <person name="Andreopoulos B."/>
            <person name="Baker S.E."/>
            <person name="Barry K."/>
            <person name="Bills G."/>
            <person name="Bluhm B.H."/>
            <person name="Cannon C."/>
            <person name="Castanera R."/>
            <person name="Culley D.E."/>
            <person name="Daum C."/>
            <person name="Ezra D."/>
            <person name="Gonzalez J.B."/>
            <person name="Henrissat B."/>
            <person name="Kuo A."/>
            <person name="Liang C."/>
            <person name="Lipzen A."/>
            <person name="Lutzoni F."/>
            <person name="Magnuson J."/>
            <person name="Mondo S."/>
            <person name="Nolan M."/>
            <person name="Ohm R."/>
            <person name="Pangilinan J."/>
            <person name="Park H.-J."/>
            <person name="Ramirez L."/>
            <person name="Alfaro M."/>
            <person name="Sun H."/>
            <person name="Tritt A."/>
            <person name="Yoshinaga Y."/>
            <person name="Zwiers L.-H."/>
            <person name="Turgeon B.G."/>
            <person name="Goodwin S.B."/>
            <person name="Spatafora J.W."/>
            <person name="Crous P.W."/>
            <person name="Grigoriev I.V."/>
        </authorList>
    </citation>
    <scope>NUCLEOTIDE SEQUENCE</scope>
    <source>
        <strain evidence="10">CBS 342.82</strain>
    </source>
</reference>
<dbReference type="CDD" id="cd15859">
    <property type="entry name" value="SNARE_SYN8"/>
    <property type="match status" value="1"/>
</dbReference>
<protein>
    <submittedName>
        <fullName evidence="10">Snare-domain-containing protein</fullName>
    </submittedName>
</protein>
<dbReference type="SMART" id="SM00397">
    <property type="entry name" value="t_SNARE"/>
    <property type="match status" value="1"/>
</dbReference>
<keyword evidence="7" id="KW-1133">Transmembrane helix</keyword>
<reference evidence="10" key="3">
    <citation type="submission" date="2025-08" db="UniProtKB">
        <authorList>
            <consortium name="RefSeq"/>
        </authorList>
    </citation>
    <scope>IDENTIFICATION</scope>
    <source>
        <strain evidence="10">CBS 342.82</strain>
    </source>
</reference>
<dbReference type="RefSeq" id="XP_033461123.1">
    <property type="nucleotide sequence ID" value="XM_033602998.1"/>
</dbReference>
<evidence type="ECO:0000256" key="1">
    <source>
        <dbReference type="ARBA" id="ARBA00004308"/>
    </source>
</evidence>
<dbReference type="GO" id="GO:0006906">
    <property type="term" value="P:vesicle fusion"/>
    <property type="evidence" value="ECO:0007669"/>
    <property type="project" value="TreeGrafter"/>
</dbReference>
<dbReference type="PANTHER" id="PTHR19957:SF423">
    <property type="entry name" value="SYNTAXIN-8-RELATED"/>
    <property type="match status" value="1"/>
</dbReference>